<sequence>MSSDNSNQSIQAKFAEYLNLNSELSNMRKQQKGIKNRADALEKQIKEYMTNHDMDSISLKEGEIVLYSKKISQTFKKESIVEKLTEKLKDSQKAEELAQSIVSNKKFLVEDKIKAVIKKRN</sequence>
<proteinExistence type="predicted"/>
<feature type="coiled-coil region" evidence="1">
    <location>
        <begin position="24"/>
        <end position="51"/>
    </location>
</feature>
<dbReference type="InterPro" id="IPR043918">
    <property type="entry name" value="DUF5760"/>
</dbReference>
<keyword evidence="1" id="KW-0175">Coiled coil</keyword>
<dbReference type="Pfam" id="PF19064">
    <property type="entry name" value="DUF5760"/>
    <property type="match status" value="1"/>
</dbReference>
<protein>
    <submittedName>
        <fullName evidence="2">Uncharacterized protein</fullName>
    </submittedName>
</protein>
<name>A0A6C0H6I7_9ZZZZ</name>
<dbReference type="AlphaFoldDB" id="A0A6C0H6I7"/>
<evidence type="ECO:0000313" key="2">
    <source>
        <dbReference type="EMBL" id="QHT76114.1"/>
    </source>
</evidence>
<accession>A0A6C0H6I7</accession>
<reference evidence="2" key="1">
    <citation type="journal article" date="2020" name="Nature">
        <title>Giant virus diversity and host interactions through global metagenomics.</title>
        <authorList>
            <person name="Schulz F."/>
            <person name="Roux S."/>
            <person name="Paez-Espino D."/>
            <person name="Jungbluth S."/>
            <person name="Walsh D.A."/>
            <person name="Denef V.J."/>
            <person name="McMahon K.D."/>
            <person name="Konstantinidis K.T."/>
            <person name="Eloe-Fadrosh E.A."/>
            <person name="Kyrpides N.C."/>
            <person name="Woyke T."/>
        </authorList>
    </citation>
    <scope>NUCLEOTIDE SEQUENCE</scope>
    <source>
        <strain evidence="2">GVMAG-M-3300023179-73</strain>
    </source>
</reference>
<organism evidence="2">
    <name type="scientific">viral metagenome</name>
    <dbReference type="NCBI Taxonomy" id="1070528"/>
    <lineage>
        <taxon>unclassified sequences</taxon>
        <taxon>metagenomes</taxon>
        <taxon>organismal metagenomes</taxon>
    </lineage>
</organism>
<evidence type="ECO:0000256" key="1">
    <source>
        <dbReference type="SAM" id="Coils"/>
    </source>
</evidence>
<dbReference type="EMBL" id="MN739889">
    <property type="protein sequence ID" value="QHT76114.1"/>
    <property type="molecule type" value="Genomic_DNA"/>
</dbReference>